<sequence length="229" mass="26087">MADTNPDPGPPQQAEESEEAKFCFLELPAFEKDHEIQFGRGNRDEVWEPRLLDFMDARWASSFQEIVAPNNERFPRLDDNETASSETLAIDPRLQEATPPRKVFDFLSGTPKRPEIPEPSLANRWISERRLPPLQQQQKCWLPAGRPGQGPRLFDYTPTPKGQEYNGVPHPQNGHEPSDRWQYQPGSTPRLQSNMVSIPETLKLVRGESSRGTTWMLSSVPQVELEQAS</sequence>
<feature type="region of interest" description="Disordered" evidence="1">
    <location>
        <begin position="167"/>
        <end position="192"/>
    </location>
</feature>
<dbReference type="Proteomes" id="UP001152024">
    <property type="component" value="Unassembled WGS sequence"/>
</dbReference>
<reference evidence="2" key="1">
    <citation type="submission" date="2022-09" db="EMBL/GenBank/DDBJ databases">
        <title>Fusarium specimens isolated from Avocado Roots.</title>
        <authorList>
            <person name="Stajich J."/>
            <person name="Roper C."/>
            <person name="Heimlech-Rivalta G."/>
        </authorList>
    </citation>
    <scope>NUCLEOTIDE SEQUENCE</scope>
    <source>
        <strain evidence="2">CF00095</strain>
    </source>
</reference>
<proteinExistence type="predicted"/>
<protein>
    <submittedName>
        <fullName evidence="2">Uncharacterized protein</fullName>
    </submittedName>
</protein>
<gene>
    <name evidence="2" type="ORF">NW768_003547</name>
</gene>
<evidence type="ECO:0000313" key="3">
    <source>
        <dbReference type="Proteomes" id="UP001152024"/>
    </source>
</evidence>
<dbReference type="EMBL" id="JAOQBH010000005">
    <property type="protein sequence ID" value="KAJ4135944.1"/>
    <property type="molecule type" value="Genomic_DNA"/>
</dbReference>
<evidence type="ECO:0000256" key="1">
    <source>
        <dbReference type="SAM" id="MobiDB-lite"/>
    </source>
</evidence>
<accession>A0ABQ8RHZ7</accession>
<evidence type="ECO:0000313" key="2">
    <source>
        <dbReference type="EMBL" id="KAJ4135944.1"/>
    </source>
</evidence>
<keyword evidence="3" id="KW-1185">Reference proteome</keyword>
<comment type="caution">
    <text evidence="2">The sequence shown here is derived from an EMBL/GenBank/DDBJ whole genome shotgun (WGS) entry which is preliminary data.</text>
</comment>
<organism evidence="2 3">
    <name type="scientific">Fusarium equiseti</name>
    <name type="common">Fusarium scirpi</name>
    <dbReference type="NCBI Taxonomy" id="61235"/>
    <lineage>
        <taxon>Eukaryota</taxon>
        <taxon>Fungi</taxon>
        <taxon>Dikarya</taxon>
        <taxon>Ascomycota</taxon>
        <taxon>Pezizomycotina</taxon>
        <taxon>Sordariomycetes</taxon>
        <taxon>Hypocreomycetidae</taxon>
        <taxon>Hypocreales</taxon>
        <taxon>Nectriaceae</taxon>
        <taxon>Fusarium</taxon>
        <taxon>Fusarium incarnatum-equiseti species complex</taxon>
    </lineage>
</organism>
<name>A0ABQ8RHZ7_FUSEQ</name>